<organism evidence="2 3">
    <name type="scientific">Periconia macrospinosa</name>
    <dbReference type="NCBI Taxonomy" id="97972"/>
    <lineage>
        <taxon>Eukaryota</taxon>
        <taxon>Fungi</taxon>
        <taxon>Dikarya</taxon>
        <taxon>Ascomycota</taxon>
        <taxon>Pezizomycotina</taxon>
        <taxon>Dothideomycetes</taxon>
        <taxon>Pleosporomycetidae</taxon>
        <taxon>Pleosporales</taxon>
        <taxon>Massarineae</taxon>
        <taxon>Periconiaceae</taxon>
        <taxon>Periconia</taxon>
    </lineage>
</organism>
<feature type="transmembrane region" description="Helical" evidence="1">
    <location>
        <begin position="6"/>
        <end position="34"/>
    </location>
</feature>
<dbReference type="OrthoDB" id="3540210at2759"/>
<sequence length="181" mass="20223">MSSNINVFALAFVITLCVAVTVLDLVLLKFLVFWHKFRGLLAPRIDSWIQDGIFQLQRRGYEAYGEGQWERLEKEIPATTDDTELASLPVNSKSPYKCSTNLLSGSRPPSSNATANPQTQLQVNVSQAQPLAITTHRNWCGKLATRIYGYCFASFIEFGSYGIWTPCSNLSIYSYRNAPAS</sequence>
<gene>
    <name evidence="2" type="ORF">DM02DRAFT_657011</name>
</gene>
<dbReference type="AlphaFoldDB" id="A0A2V1DLQ3"/>
<evidence type="ECO:0000313" key="2">
    <source>
        <dbReference type="EMBL" id="PVH98771.1"/>
    </source>
</evidence>
<keyword evidence="1" id="KW-1133">Transmembrane helix</keyword>
<protein>
    <submittedName>
        <fullName evidence="2">Uncharacterized protein</fullName>
    </submittedName>
</protein>
<keyword evidence="1" id="KW-0812">Transmembrane</keyword>
<dbReference type="Proteomes" id="UP000244855">
    <property type="component" value="Unassembled WGS sequence"/>
</dbReference>
<keyword evidence="1" id="KW-0472">Membrane</keyword>
<proteinExistence type="predicted"/>
<evidence type="ECO:0000256" key="1">
    <source>
        <dbReference type="SAM" id="Phobius"/>
    </source>
</evidence>
<keyword evidence="3" id="KW-1185">Reference proteome</keyword>
<name>A0A2V1DLQ3_9PLEO</name>
<dbReference type="EMBL" id="KZ805406">
    <property type="protein sequence ID" value="PVH98771.1"/>
    <property type="molecule type" value="Genomic_DNA"/>
</dbReference>
<accession>A0A2V1DLQ3</accession>
<reference evidence="2 3" key="1">
    <citation type="journal article" date="2018" name="Sci. Rep.">
        <title>Comparative genomics provides insights into the lifestyle and reveals functional heterogeneity of dark septate endophytic fungi.</title>
        <authorList>
            <person name="Knapp D.G."/>
            <person name="Nemeth J.B."/>
            <person name="Barry K."/>
            <person name="Hainaut M."/>
            <person name="Henrissat B."/>
            <person name="Johnson J."/>
            <person name="Kuo A."/>
            <person name="Lim J.H.P."/>
            <person name="Lipzen A."/>
            <person name="Nolan M."/>
            <person name="Ohm R.A."/>
            <person name="Tamas L."/>
            <person name="Grigoriev I.V."/>
            <person name="Spatafora J.W."/>
            <person name="Nagy L.G."/>
            <person name="Kovacs G.M."/>
        </authorList>
    </citation>
    <scope>NUCLEOTIDE SEQUENCE [LARGE SCALE GENOMIC DNA]</scope>
    <source>
        <strain evidence="2 3">DSE2036</strain>
    </source>
</reference>
<evidence type="ECO:0000313" key="3">
    <source>
        <dbReference type="Proteomes" id="UP000244855"/>
    </source>
</evidence>